<comment type="caution">
    <text evidence="4">The sequence shown here is derived from an EMBL/GenBank/DDBJ whole genome shotgun (WGS) entry which is preliminary data.</text>
</comment>
<feature type="region of interest" description="Disordered" evidence="2">
    <location>
        <begin position="531"/>
        <end position="573"/>
    </location>
</feature>
<gene>
    <name evidence="4" type="ORF">RHSIM_Rhsim03G0007900</name>
</gene>
<feature type="compositionally biased region" description="Pro residues" evidence="2">
    <location>
        <begin position="24"/>
        <end position="33"/>
    </location>
</feature>
<dbReference type="AlphaFoldDB" id="A0A834H6S3"/>
<protein>
    <recommendedName>
        <fullName evidence="3">MORF/ORRM1/DAG-like MORF domain-containing protein</fullName>
    </recommendedName>
</protein>
<proteinExistence type="predicted"/>
<reference evidence="4" key="1">
    <citation type="submission" date="2019-11" db="EMBL/GenBank/DDBJ databases">
        <authorList>
            <person name="Liu Y."/>
            <person name="Hou J."/>
            <person name="Li T.-Q."/>
            <person name="Guan C.-H."/>
            <person name="Wu X."/>
            <person name="Wu H.-Z."/>
            <person name="Ling F."/>
            <person name="Zhang R."/>
            <person name="Shi X.-G."/>
            <person name="Ren J.-P."/>
            <person name="Chen E.-F."/>
            <person name="Sun J.-M."/>
        </authorList>
    </citation>
    <scope>NUCLEOTIDE SEQUENCE</scope>
    <source>
        <strain evidence="4">Adult_tree_wgs_1</strain>
        <tissue evidence="4">Leaves</tissue>
    </source>
</reference>
<feature type="compositionally biased region" description="Acidic residues" evidence="2">
    <location>
        <begin position="90"/>
        <end position="110"/>
    </location>
</feature>
<feature type="region of interest" description="Disordered" evidence="2">
    <location>
        <begin position="16"/>
        <end position="53"/>
    </location>
</feature>
<dbReference type="PANTHER" id="PTHR31346">
    <property type="entry name" value="MULTIPLE ORGANELLAR RNA EDITING FACTOR 2, CHLOROPLASTIC-RELATED-RELATED"/>
    <property type="match status" value="1"/>
</dbReference>
<dbReference type="GO" id="GO:0005739">
    <property type="term" value="C:mitochondrion"/>
    <property type="evidence" value="ECO:0007669"/>
    <property type="project" value="TreeGrafter"/>
</dbReference>
<dbReference type="GO" id="GO:0016554">
    <property type="term" value="P:cytidine to uridine editing"/>
    <property type="evidence" value="ECO:0007669"/>
    <property type="project" value="InterPro"/>
</dbReference>
<feature type="region of interest" description="Disordered" evidence="2">
    <location>
        <begin position="401"/>
        <end position="430"/>
    </location>
</feature>
<keyword evidence="1" id="KW-0809">Transit peptide</keyword>
<sequence>MALSRLRLRGALSHSSYLTKPHIPSSPFPPTSALPPLSFAPTITPQNPSLNNLKPTHFPSLSRLFRSTSLSLYDTDVDNKEDKDDTLFTDADEDEDEVGTDDEDEDGVDDDEVFWPDDEEEFGQDKVEFVVCDYSHWLIVMDFCKNPAPTRVEMVDTYIQTLAKVVGSYAEAKKRMYAFSTTTYQGFQCRVTEEMSEKFKGLPGVMFVLPDSYSDPVKSEDGGGVIAHRPPLVQFGRPGQRYNDPNQQHGSSIGDQQPMFWDARNFKRPPGAGDRRVLILSNDASRVRDPTPSYQAAYNKMSKDIITPKAEDFHQSKGIPELTTKIMHLHTVQHTGMERVGVMVKQLMVIMDRVEESMNKDQGFCTAKEDEQIIYKQHREIMDKVEEGIMGKLQAGIMDRGRFPPAQRDSRVDNENYAPPHGPTYRHGTGGSYGQTADGNYRQGGGIYEQGPGFLYSQGQGTNYRQAAQGNYGQGAGGSYGQGAAVHHGQGFGANHGQEMGFGYGGNRDECGFEKRNTMQGEEGTYAPMAHTRQTNGRFPPEQRDSIVDNKSYAHPQGPSYGHGSGGSYGQMADGNYGQGGGIHGQGAGFDYSQGGGTNYRQEAQGYYGQGAGGNYGQGAGGNYGQGVGANHGQQMGFGYRGSREEHRFEQSNNMQGEQGTYALMACTGQTKVEESMDKEQGLITAKEEEQIIDKQHREIMDKVQAGIMDMELVQITGNKWDLVTGGSREEHRFEQSNNMQGEQETSAPLALTGQTNDSCSYTTLKEVMDFPTCSISYKRNFEIE</sequence>
<evidence type="ECO:0000256" key="1">
    <source>
        <dbReference type="ARBA" id="ARBA00022946"/>
    </source>
</evidence>
<evidence type="ECO:0000256" key="2">
    <source>
        <dbReference type="SAM" id="MobiDB-lite"/>
    </source>
</evidence>
<dbReference type="GO" id="GO:0080156">
    <property type="term" value="P:mitochondrial mRNA modification"/>
    <property type="evidence" value="ECO:0007669"/>
    <property type="project" value="TreeGrafter"/>
</dbReference>
<organism evidence="4 5">
    <name type="scientific">Rhododendron simsii</name>
    <name type="common">Sims's rhododendron</name>
    <dbReference type="NCBI Taxonomy" id="118357"/>
    <lineage>
        <taxon>Eukaryota</taxon>
        <taxon>Viridiplantae</taxon>
        <taxon>Streptophyta</taxon>
        <taxon>Embryophyta</taxon>
        <taxon>Tracheophyta</taxon>
        <taxon>Spermatophyta</taxon>
        <taxon>Magnoliopsida</taxon>
        <taxon>eudicotyledons</taxon>
        <taxon>Gunneridae</taxon>
        <taxon>Pentapetalae</taxon>
        <taxon>asterids</taxon>
        <taxon>Ericales</taxon>
        <taxon>Ericaceae</taxon>
        <taxon>Ericoideae</taxon>
        <taxon>Rhodoreae</taxon>
        <taxon>Rhododendron</taxon>
    </lineage>
</organism>
<dbReference type="PANTHER" id="PTHR31346:SF5">
    <property type="entry name" value="MULTIPLE ORGANELLAR RNA EDITING FACTOR 1, MITOCHONDRIAL"/>
    <property type="match status" value="1"/>
</dbReference>
<evidence type="ECO:0000313" key="4">
    <source>
        <dbReference type="EMBL" id="KAF7148189.1"/>
    </source>
</evidence>
<feature type="region of interest" description="Disordered" evidence="2">
    <location>
        <begin position="81"/>
        <end position="110"/>
    </location>
</feature>
<keyword evidence="5" id="KW-1185">Reference proteome</keyword>
<dbReference type="InterPro" id="IPR054059">
    <property type="entry name" value="MORF/ORRM1/DAG-like_MORF"/>
</dbReference>
<evidence type="ECO:0000259" key="3">
    <source>
        <dbReference type="Pfam" id="PF21864"/>
    </source>
</evidence>
<dbReference type="EMBL" id="WJXA01000003">
    <property type="protein sequence ID" value="KAF7148189.1"/>
    <property type="molecule type" value="Genomic_DNA"/>
</dbReference>
<dbReference type="Pfam" id="PF21864">
    <property type="entry name" value="MORF_dom"/>
    <property type="match status" value="1"/>
</dbReference>
<dbReference type="InterPro" id="IPR037045">
    <property type="entry name" value="S8pro/Inhibitor_I9_sf"/>
</dbReference>
<name>A0A834H6S3_RHOSS</name>
<feature type="domain" description="MORF/ORRM1/DAG-like MORF" evidence="3">
    <location>
        <begin position="134"/>
        <end position="222"/>
    </location>
</feature>
<evidence type="ECO:0000313" key="5">
    <source>
        <dbReference type="Proteomes" id="UP000626092"/>
    </source>
</evidence>
<dbReference type="InterPro" id="IPR039206">
    <property type="entry name" value="MORF/ORRM1/DAG-like"/>
</dbReference>
<feature type="compositionally biased region" description="Polar residues" evidence="2">
    <location>
        <begin position="41"/>
        <end position="53"/>
    </location>
</feature>
<accession>A0A834H6S3</accession>
<dbReference type="Proteomes" id="UP000626092">
    <property type="component" value="Unassembled WGS sequence"/>
</dbReference>
<dbReference type="Gene3D" id="3.30.70.80">
    <property type="entry name" value="Peptidase S8 propeptide/proteinase inhibitor I9"/>
    <property type="match status" value="1"/>
</dbReference>